<dbReference type="AlphaFoldDB" id="A0A9X1SWV4"/>
<dbReference type="RefSeq" id="WP_231448313.1">
    <property type="nucleotide sequence ID" value="NZ_JAJOMB010000022.1"/>
</dbReference>
<sequence>MEVKIGVRDIARDIVLESPDSAESVVKAVEAAIASGSLLRLKDDKGRLVVVPGAQIGYVEIGAEETRRVGFGTL</sequence>
<accession>A0A9X1SWV4</accession>
<dbReference type="EMBL" id="JAJOMB010000022">
    <property type="protein sequence ID" value="MCD5315492.1"/>
    <property type="molecule type" value="Genomic_DNA"/>
</dbReference>
<dbReference type="Pfam" id="PF11305">
    <property type="entry name" value="DUF3107"/>
    <property type="match status" value="1"/>
</dbReference>
<organism evidence="1 2">
    <name type="scientific">Kineosporia babensis</name>
    <dbReference type="NCBI Taxonomy" id="499548"/>
    <lineage>
        <taxon>Bacteria</taxon>
        <taxon>Bacillati</taxon>
        <taxon>Actinomycetota</taxon>
        <taxon>Actinomycetes</taxon>
        <taxon>Kineosporiales</taxon>
        <taxon>Kineosporiaceae</taxon>
        <taxon>Kineosporia</taxon>
    </lineage>
</organism>
<name>A0A9X1SWV4_9ACTN</name>
<gene>
    <name evidence="1" type="ORF">LR394_31805</name>
</gene>
<dbReference type="Proteomes" id="UP001138997">
    <property type="component" value="Unassembled WGS sequence"/>
</dbReference>
<evidence type="ECO:0000313" key="2">
    <source>
        <dbReference type="Proteomes" id="UP001138997"/>
    </source>
</evidence>
<protein>
    <submittedName>
        <fullName evidence="1">DUF3107 domain-containing protein</fullName>
    </submittedName>
</protein>
<proteinExistence type="predicted"/>
<keyword evidence="2" id="KW-1185">Reference proteome</keyword>
<evidence type="ECO:0000313" key="1">
    <source>
        <dbReference type="EMBL" id="MCD5315492.1"/>
    </source>
</evidence>
<dbReference type="InterPro" id="IPR021456">
    <property type="entry name" value="DUF3107"/>
</dbReference>
<reference evidence="1" key="1">
    <citation type="submission" date="2021-11" db="EMBL/GenBank/DDBJ databases">
        <title>Streptomyces corallinus and Kineosporia corallina sp. nov., two new coral-derived marine actinobacteria.</title>
        <authorList>
            <person name="Buangrab K."/>
            <person name="Sutthacheep M."/>
            <person name="Yeemin T."/>
            <person name="Harunari E."/>
            <person name="Igarashi Y."/>
            <person name="Sripreechasak P."/>
            <person name="Kanchanasin P."/>
            <person name="Tanasupawat S."/>
            <person name="Phongsopitanun W."/>
        </authorList>
    </citation>
    <scope>NUCLEOTIDE SEQUENCE</scope>
    <source>
        <strain evidence="1">JCM 31032</strain>
    </source>
</reference>
<comment type="caution">
    <text evidence="1">The sequence shown here is derived from an EMBL/GenBank/DDBJ whole genome shotgun (WGS) entry which is preliminary data.</text>
</comment>